<evidence type="ECO:0000313" key="2">
    <source>
        <dbReference type="Proteomes" id="UP000078476"/>
    </source>
</evidence>
<dbReference type="STRING" id="980561.A1359_17905"/>
<keyword evidence="2" id="KW-1185">Reference proteome</keyword>
<protein>
    <submittedName>
        <fullName evidence="1">Uncharacterized protein</fullName>
    </submittedName>
</protein>
<organism evidence="1 2">
    <name type="scientific">Methylomonas lenta</name>
    <dbReference type="NCBI Taxonomy" id="980561"/>
    <lineage>
        <taxon>Bacteria</taxon>
        <taxon>Pseudomonadati</taxon>
        <taxon>Pseudomonadota</taxon>
        <taxon>Gammaproteobacteria</taxon>
        <taxon>Methylococcales</taxon>
        <taxon>Methylococcaceae</taxon>
        <taxon>Methylomonas</taxon>
    </lineage>
</organism>
<accession>A0A177MW66</accession>
<name>A0A177MW66_9GAMM</name>
<comment type="caution">
    <text evidence="1">The sequence shown here is derived from an EMBL/GenBank/DDBJ whole genome shotgun (WGS) entry which is preliminary data.</text>
</comment>
<dbReference type="AlphaFoldDB" id="A0A177MW66"/>
<reference evidence="1 2" key="1">
    <citation type="submission" date="2016-03" db="EMBL/GenBank/DDBJ databases">
        <authorList>
            <person name="Ploux O."/>
        </authorList>
    </citation>
    <scope>NUCLEOTIDE SEQUENCE [LARGE SCALE GENOMIC DNA]</scope>
    <source>
        <strain evidence="1 2">R-45370</strain>
    </source>
</reference>
<gene>
    <name evidence="1" type="ORF">A1359_17905</name>
</gene>
<proteinExistence type="predicted"/>
<dbReference type="EMBL" id="LUUI01000162">
    <property type="protein sequence ID" value="OAI09948.1"/>
    <property type="molecule type" value="Genomic_DNA"/>
</dbReference>
<sequence>MLRRFAVPEIPLDAVEHFQCGFSQFVLSIFIVEFHWQAFGDLIKYDQTHRDMEPIQQVFDFWVEIELQAAQGVAAIK</sequence>
<evidence type="ECO:0000313" key="1">
    <source>
        <dbReference type="EMBL" id="OAI09948.1"/>
    </source>
</evidence>
<dbReference type="Proteomes" id="UP000078476">
    <property type="component" value="Unassembled WGS sequence"/>
</dbReference>